<evidence type="ECO:0000313" key="2">
    <source>
        <dbReference type="Proteomes" id="UP000315003"/>
    </source>
</evidence>
<protein>
    <submittedName>
        <fullName evidence="1">Uncharacterized protein</fullName>
    </submittedName>
</protein>
<evidence type="ECO:0000313" key="1">
    <source>
        <dbReference type="EMBL" id="QDT61261.1"/>
    </source>
</evidence>
<dbReference type="AlphaFoldDB" id="A0A517SZ03"/>
<keyword evidence="2" id="KW-1185">Reference proteome</keyword>
<dbReference type="Proteomes" id="UP000315003">
    <property type="component" value="Chromosome"/>
</dbReference>
<organism evidence="1 2">
    <name type="scientific">Stieleria bergensis</name>
    <dbReference type="NCBI Taxonomy" id="2528025"/>
    <lineage>
        <taxon>Bacteria</taxon>
        <taxon>Pseudomonadati</taxon>
        <taxon>Planctomycetota</taxon>
        <taxon>Planctomycetia</taxon>
        <taxon>Pirellulales</taxon>
        <taxon>Pirellulaceae</taxon>
        <taxon>Stieleria</taxon>
    </lineage>
</organism>
<sequence length="431" mass="47180">MATSGVREWNRQRARHHALWPVLNRNGFRFVLLQLLLIAWSTVAIACPFCTSVPRTLSDDFDDAAVALLAKSQGLHQAADGSSHLQLSVLAVVKGGESFTQKVLRLPAASVSATSPQDESDPADADQLSDAGEVRNGDIVWLLGFGDQQIQWDQPLVISAAGQAYLTGLKRLPEAGVKRLEYFLPYLKHSEELIARDAYNEFADASLESIAGLSDQMDRQWVIASLRNPDVPLHHRRLCWSLLSQCGNDQDAQLFDQALARRGLDPSYQVGLDAAISCYLCLGGEAALGRVEREFLSGESAMSSDGFAAVQALRVHGTDLHVIPRPRLAAALSRMLRYPEAADLVISDLARWQDWSHVDRMVELFKRSTAQTPLLKPAVIQYLKACPGPVAKQRIEALRAIDPVTVKRVEASLLFTPGAAGVPVPPPDIEE</sequence>
<dbReference type="EMBL" id="CP036272">
    <property type="protein sequence ID" value="QDT61261.1"/>
    <property type="molecule type" value="Genomic_DNA"/>
</dbReference>
<accession>A0A517SZ03</accession>
<proteinExistence type="predicted"/>
<reference evidence="1 2" key="1">
    <citation type="submission" date="2019-02" db="EMBL/GenBank/DDBJ databases">
        <title>Deep-cultivation of Planctomycetes and their phenomic and genomic characterization uncovers novel biology.</title>
        <authorList>
            <person name="Wiegand S."/>
            <person name="Jogler M."/>
            <person name="Boedeker C."/>
            <person name="Pinto D."/>
            <person name="Vollmers J."/>
            <person name="Rivas-Marin E."/>
            <person name="Kohn T."/>
            <person name="Peeters S.H."/>
            <person name="Heuer A."/>
            <person name="Rast P."/>
            <person name="Oberbeckmann S."/>
            <person name="Bunk B."/>
            <person name="Jeske O."/>
            <person name="Meyerdierks A."/>
            <person name="Storesund J.E."/>
            <person name="Kallscheuer N."/>
            <person name="Luecker S."/>
            <person name="Lage O.M."/>
            <person name="Pohl T."/>
            <person name="Merkel B.J."/>
            <person name="Hornburger P."/>
            <person name="Mueller R.-W."/>
            <person name="Bruemmer F."/>
            <person name="Labrenz M."/>
            <person name="Spormann A.M."/>
            <person name="Op den Camp H."/>
            <person name="Overmann J."/>
            <person name="Amann R."/>
            <person name="Jetten M.S.M."/>
            <person name="Mascher T."/>
            <person name="Medema M.H."/>
            <person name="Devos D.P."/>
            <person name="Kaster A.-K."/>
            <person name="Ovreas L."/>
            <person name="Rohde M."/>
            <person name="Galperin M.Y."/>
            <person name="Jogler C."/>
        </authorList>
    </citation>
    <scope>NUCLEOTIDE SEQUENCE [LARGE SCALE GENOMIC DNA]</scope>
    <source>
        <strain evidence="1 2">SV_7m_r</strain>
    </source>
</reference>
<gene>
    <name evidence="1" type="ORF">SV7mr_37950</name>
</gene>
<name>A0A517SZ03_9BACT</name>